<gene>
    <name evidence="2" type="ORF">CCMP2556_LOCUS35955</name>
</gene>
<keyword evidence="3" id="KW-1185">Reference proteome</keyword>
<evidence type="ECO:0000313" key="2">
    <source>
        <dbReference type="EMBL" id="CAK9073090.1"/>
    </source>
</evidence>
<organism evidence="2 3">
    <name type="scientific">Durusdinium trenchii</name>
    <dbReference type="NCBI Taxonomy" id="1381693"/>
    <lineage>
        <taxon>Eukaryota</taxon>
        <taxon>Sar</taxon>
        <taxon>Alveolata</taxon>
        <taxon>Dinophyceae</taxon>
        <taxon>Suessiales</taxon>
        <taxon>Symbiodiniaceae</taxon>
        <taxon>Durusdinium</taxon>
    </lineage>
</organism>
<protein>
    <submittedName>
        <fullName evidence="2">Uncharacterized protein</fullName>
    </submittedName>
</protein>
<name>A0ABP0PAN1_9DINO</name>
<feature type="compositionally biased region" description="Low complexity" evidence="1">
    <location>
        <begin position="924"/>
        <end position="936"/>
    </location>
</feature>
<comment type="caution">
    <text evidence="2">The sequence shown here is derived from an EMBL/GenBank/DDBJ whole genome shotgun (WGS) entry which is preliminary data.</text>
</comment>
<evidence type="ECO:0000313" key="3">
    <source>
        <dbReference type="Proteomes" id="UP001642484"/>
    </source>
</evidence>
<proteinExistence type="predicted"/>
<reference evidence="2 3" key="1">
    <citation type="submission" date="2024-02" db="EMBL/GenBank/DDBJ databases">
        <authorList>
            <person name="Chen Y."/>
            <person name="Shah S."/>
            <person name="Dougan E. K."/>
            <person name="Thang M."/>
            <person name="Chan C."/>
        </authorList>
    </citation>
    <scope>NUCLEOTIDE SEQUENCE [LARGE SCALE GENOMIC DNA]</scope>
</reference>
<dbReference type="EMBL" id="CAXAMN010022839">
    <property type="protein sequence ID" value="CAK9073090.1"/>
    <property type="molecule type" value="Genomic_DNA"/>
</dbReference>
<evidence type="ECO:0000256" key="1">
    <source>
        <dbReference type="SAM" id="MobiDB-lite"/>
    </source>
</evidence>
<feature type="region of interest" description="Disordered" evidence="1">
    <location>
        <begin position="873"/>
        <end position="948"/>
    </location>
</feature>
<accession>A0ABP0PAN1</accession>
<sequence length="1091" mass="121142">SQASPDTAVQCIINTIVPDDTNTRLKGPGRGDRSLVHTVMNVVQSCVVYYEKPLSDGHNWHCFSLPCPVSILKVANTEHIHAAYASYLIAGAAGLGQRWKALGISSSVTDAIANGKWIRQLLAVKRAHSSDNGWRTVAIRFKCLNHQVGLVRKPIVLGIGRYWATLVRLSHLYECAAFRRRFTAAMVSLVQKPGVQVASFPDDMPQWKQRRDWLLKGFDAGSKSMKAALEQLLDFLNGNTADPEGPLFHWCILPTHNAGNVCCEDQAASQTKLLTLLTAFMSKGYPVPLLYRMKHYSPAASFVKVATNLCGLLPRILTEMENISGSHASGNTALSDMVDILLSESGGGQQGSEALNSQDFQMLLGQVLDEDTSYAAKNGARRKMVLAEVSQKDFNQSSIIIDMLVQPMERATNFFLRRTKILYDLQYLSHGSPKLESLKDESKTRFLQVIQGNMGKDLLSNYIGLLSNSLQEAMQNGLEGSQEQLNLIFQMIVVSVSDLYRRLIQEFLQPPYSLLALADADAPTFLSGWNSLQKKHAKCQCCVDYEFTTALLHAYPEVMTVEHPKNIEELQSLLRQICVWTPLTSDAVEILHGQMQWCLSRRGSMYVKAGRSALEVSLLSGAIKHHKWISDAASSTTMPSKAVSSGIMRMAGAKRGNGALKASMIDLQADDEDISQWLDGTLHAPIEHNADLSEVEVHDAPCQYFVCQRDPHYKQMEQLVKSLSWKFEEHAVCPGSLLLFSVPSRAGLTDSVQHPRILGVSVKKPKCHMLLRVALEHDQVSLTTSESNVPEFDTSHELLLGLLRSCAASPEVVFLVNVEVWECNAFLEPNTSDYNLKSDPNKQMCKFTISSEIRQKTKQVNVKLPFGVDKMFRKPRKTSSTAKQKRSVKDTPAQSSRPNIEPEEEVSDIDMEKSSESSDEENQDNINIEEQGNININKEEEKVVPMSSTVAFEEKQIAPLAEEVSQTDKERSEAAQALSSKLETPRGSSSFFSKELGLSDAAVAISGRSMCVHCRTKIPVNSVRFCWFHSKVRPSSWCHSHCLYALTLASGLKSQVVPKLREIIEQQSEAHVDNKVVNDAKSILCALESQN</sequence>
<feature type="non-terminal residue" evidence="2">
    <location>
        <position position="1"/>
    </location>
</feature>
<dbReference type="Proteomes" id="UP001642484">
    <property type="component" value="Unassembled WGS sequence"/>
</dbReference>